<dbReference type="PANTHER" id="PTHR31920">
    <property type="entry name" value="B3 DOMAIN-CONTAINING"/>
    <property type="match status" value="1"/>
</dbReference>
<dbReference type="Gene3D" id="2.40.330.10">
    <property type="entry name" value="DNA-binding pseudobarrel domain"/>
    <property type="match status" value="3"/>
</dbReference>
<keyword evidence="6" id="KW-0805">Transcription regulation</keyword>
<dbReference type="CDD" id="cd10017">
    <property type="entry name" value="B3_DNA"/>
    <property type="match status" value="1"/>
</dbReference>
<dbReference type="InterPro" id="IPR050655">
    <property type="entry name" value="Plant_B3_domain"/>
</dbReference>
<keyword evidence="3" id="KW-0479">Metal-binding</keyword>
<dbReference type="InterPro" id="IPR015300">
    <property type="entry name" value="DNA-bd_pseudobarrel_sf"/>
</dbReference>
<dbReference type="SUPFAM" id="SSF50249">
    <property type="entry name" value="Nucleic acid-binding proteins"/>
    <property type="match status" value="1"/>
</dbReference>
<evidence type="ECO:0000256" key="8">
    <source>
        <dbReference type="ARBA" id="ARBA00023163"/>
    </source>
</evidence>
<gene>
    <name evidence="11" type="ORF">E3N88_01852</name>
</gene>
<evidence type="ECO:0000259" key="10">
    <source>
        <dbReference type="PROSITE" id="PS50863"/>
    </source>
</evidence>
<evidence type="ECO:0000313" key="12">
    <source>
        <dbReference type="Proteomes" id="UP000326396"/>
    </source>
</evidence>
<dbReference type="InterPro" id="IPR047192">
    <property type="entry name" value="Euk_RPA1_DBD_C"/>
</dbReference>
<evidence type="ECO:0000256" key="2">
    <source>
        <dbReference type="ARBA" id="ARBA00005690"/>
    </source>
</evidence>
<comment type="caution">
    <text evidence="11">The sequence shown here is derived from an EMBL/GenBank/DDBJ whole genome shotgun (WGS) entry which is preliminary data.</text>
</comment>
<evidence type="ECO:0000256" key="6">
    <source>
        <dbReference type="ARBA" id="ARBA00023015"/>
    </source>
</evidence>
<keyword evidence="9" id="KW-0539">Nucleus</keyword>
<dbReference type="PANTHER" id="PTHR31920:SF132">
    <property type="entry name" value="TF-B3 DOMAIN-CONTAINING PROTEIN"/>
    <property type="match status" value="1"/>
</dbReference>
<name>A0A5N6Q3R9_9ASTR</name>
<accession>A0A5N6Q3R9</accession>
<dbReference type="SUPFAM" id="SSF101936">
    <property type="entry name" value="DNA-binding pseudobarrel domain"/>
    <property type="match status" value="3"/>
</dbReference>
<feature type="domain" description="TF-B3" evidence="10">
    <location>
        <begin position="272"/>
        <end position="352"/>
    </location>
</feature>
<proteinExistence type="inferred from homology"/>
<keyword evidence="7" id="KW-0238">DNA-binding</keyword>
<evidence type="ECO:0000256" key="7">
    <source>
        <dbReference type="ARBA" id="ARBA00023125"/>
    </source>
</evidence>
<dbReference type="GO" id="GO:0003677">
    <property type="term" value="F:DNA binding"/>
    <property type="evidence" value="ECO:0007669"/>
    <property type="project" value="UniProtKB-KW"/>
</dbReference>
<dbReference type="Pfam" id="PF02362">
    <property type="entry name" value="B3"/>
    <property type="match status" value="1"/>
</dbReference>
<dbReference type="AlphaFoldDB" id="A0A5N6Q3R9"/>
<dbReference type="Gene3D" id="2.40.50.140">
    <property type="entry name" value="Nucleic acid-binding proteins"/>
    <property type="match status" value="1"/>
</dbReference>
<sequence>MKPNIPCTRVYMNPKDIIDNTEILFGSYLEIPYHTKILELPKEYGQWMFEYNYPTGDVFLRTDKSKKFKVIVTLEEEAFVINSGWFDFVNHLQLKESHVVLFRYDGDSTFTILTTCQNHHDPTVPGFYKFLDEKNIKDDKMCIDPTFVDHHMTYAAYHAKIEITVDKNVFYLNLDHIDEDYFLTDGWENFKKKLCIMDGFMLFFQQLENYRFKVMVFVFEFELEDLVMKRVFGIPHIPTLVESDESDEEKSTTDECYEGVVLIKIVGEKFEIPSHWVEYAELDVSSGLTFKNAAGIEWNLHMTTNICRGRPRYYVRGWGKFMRDNNLNLKDECIFHYFKKTGTYLAKMSTETSSSYRSIGSSIVTSIEDEFLEKIEFSTIADISGIVEVKSLIVVGTVKGVCKDISWYYNACSNCSRKVKIEFNDAEDKKVVICNNSKCIDQLVAAVPRFKIPIRVQDYTGVVSLTLFDREALKLLHISAQYLLEMTLQDSTNDMIPQHFNGFMDKKYAFRIEVTKYNLENNIDFYSISKVTDDASIISELEKKYPFSQNAESESIHATQSEMGTENTINIKDTDSFTGDNDTPISDSERLKGKKVIVDEHISSSLFANDNLKRNLDCVYDVDEATALSSTKQRISNKQDHAIGEGKAKLLIPKVEK</sequence>
<evidence type="ECO:0000256" key="3">
    <source>
        <dbReference type="ARBA" id="ARBA00022723"/>
    </source>
</evidence>
<evidence type="ECO:0000256" key="1">
    <source>
        <dbReference type="ARBA" id="ARBA00004123"/>
    </source>
</evidence>
<keyword evidence="12" id="KW-1185">Reference proteome</keyword>
<dbReference type="GO" id="GO:0005634">
    <property type="term" value="C:nucleus"/>
    <property type="evidence" value="ECO:0007669"/>
    <property type="project" value="UniProtKB-SubCell"/>
</dbReference>
<dbReference type="InterPro" id="IPR003340">
    <property type="entry name" value="B3_DNA-bd"/>
</dbReference>
<dbReference type="CDD" id="cd04476">
    <property type="entry name" value="RPA1_DBD_C"/>
    <property type="match status" value="1"/>
</dbReference>
<protein>
    <recommendedName>
        <fullName evidence="10">TF-B3 domain-containing protein</fullName>
    </recommendedName>
</protein>
<dbReference type="GO" id="GO:0008270">
    <property type="term" value="F:zinc ion binding"/>
    <property type="evidence" value="ECO:0007669"/>
    <property type="project" value="UniProtKB-KW"/>
</dbReference>
<organism evidence="11 12">
    <name type="scientific">Mikania micrantha</name>
    <name type="common">bitter vine</name>
    <dbReference type="NCBI Taxonomy" id="192012"/>
    <lineage>
        <taxon>Eukaryota</taxon>
        <taxon>Viridiplantae</taxon>
        <taxon>Streptophyta</taxon>
        <taxon>Embryophyta</taxon>
        <taxon>Tracheophyta</taxon>
        <taxon>Spermatophyta</taxon>
        <taxon>Magnoliopsida</taxon>
        <taxon>eudicotyledons</taxon>
        <taxon>Gunneridae</taxon>
        <taxon>Pentapetalae</taxon>
        <taxon>asterids</taxon>
        <taxon>campanulids</taxon>
        <taxon>Asterales</taxon>
        <taxon>Asteraceae</taxon>
        <taxon>Asteroideae</taxon>
        <taxon>Heliantheae alliance</taxon>
        <taxon>Eupatorieae</taxon>
        <taxon>Mikania</taxon>
    </lineage>
</organism>
<dbReference type="Pfam" id="PF08646">
    <property type="entry name" value="Rep_fac-A_C"/>
    <property type="match status" value="1"/>
</dbReference>
<dbReference type="InterPro" id="IPR012340">
    <property type="entry name" value="NA-bd_OB-fold"/>
</dbReference>
<dbReference type="EMBL" id="SZYD01000001">
    <property type="protein sequence ID" value="KAD7478716.1"/>
    <property type="molecule type" value="Genomic_DNA"/>
</dbReference>
<dbReference type="PROSITE" id="PS50863">
    <property type="entry name" value="B3"/>
    <property type="match status" value="2"/>
</dbReference>
<comment type="similarity">
    <text evidence="2">Belongs to the replication factor A protein 1 family.</text>
</comment>
<keyword evidence="5" id="KW-0862">Zinc</keyword>
<keyword evidence="8" id="KW-0804">Transcription</keyword>
<dbReference type="OrthoDB" id="1431587at2759"/>
<evidence type="ECO:0000256" key="5">
    <source>
        <dbReference type="ARBA" id="ARBA00022833"/>
    </source>
</evidence>
<keyword evidence="4" id="KW-0863">Zinc-finger</keyword>
<dbReference type="InterPro" id="IPR013955">
    <property type="entry name" value="Rep_factor-A_C"/>
</dbReference>
<comment type="subcellular location">
    <subcellularLocation>
        <location evidence="1">Nucleus</location>
    </subcellularLocation>
</comment>
<evidence type="ECO:0000256" key="9">
    <source>
        <dbReference type="ARBA" id="ARBA00023242"/>
    </source>
</evidence>
<dbReference type="Proteomes" id="UP000326396">
    <property type="component" value="Linkage Group LG1"/>
</dbReference>
<reference evidence="11 12" key="1">
    <citation type="submission" date="2019-05" db="EMBL/GenBank/DDBJ databases">
        <title>Mikania micrantha, genome provides insights into the molecular mechanism of rapid growth.</title>
        <authorList>
            <person name="Liu B."/>
        </authorList>
    </citation>
    <scope>NUCLEOTIDE SEQUENCE [LARGE SCALE GENOMIC DNA]</scope>
    <source>
        <strain evidence="11">NLD-2019</strain>
        <tissue evidence="11">Leaf</tissue>
    </source>
</reference>
<feature type="domain" description="TF-B3" evidence="10">
    <location>
        <begin position="38"/>
        <end position="118"/>
    </location>
</feature>
<evidence type="ECO:0000313" key="11">
    <source>
        <dbReference type="EMBL" id="KAD7478716.1"/>
    </source>
</evidence>
<evidence type="ECO:0000256" key="4">
    <source>
        <dbReference type="ARBA" id="ARBA00022771"/>
    </source>
</evidence>